<name>A0A6H1UEK9_9GAMM</name>
<dbReference type="PIRSF" id="PIRSF001267">
    <property type="entry name" value="Pyrophosphatase_GppA_Ppx"/>
    <property type="match status" value="1"/>
</dbReference>
<evidence type="ECO:0000256" key="1">
    <source>
        <dbReference type="ARBA" id="ARBA00022801"/>
    </source>
</evidence>
<dbReference type="Pfam" id="PF21447">
    <property type="entry name" value="Ppx-GppA_III"/>
    <property type="match status" value="1"/>
</dbReference>
<dbReference type="CDD" id="cd24053">
    <property type="entry name" value="ASKHA_NBD_EcPPX-GppA-like"/>
    <property type="match status" value="1"/>
</dbReference>
<feature type="domain" description="Ppx/GppA phosphatase N-terminal" evidence="2">
    <location>
        <begin position="24"/>
        <end position="298"/>
    </location>
</feature>
<dbReference type="Gene3D" id="1.10.3210.10">
    <property type="entry name" value="Hypothetical protein af1432"/>
    <property type="match status" value="1"/>
</dbReference>
<keyword evidence="5" id="KW-1185">Reference proteome</keyword>
<feature type="domain" description="Ppx/GppA phosphatase C-terminal" evidence="3">
    <location>
        <begin position="309"/>
        <end position="475"/>
    </location>
</feature>
<dbReference type="InterPro" id="IPR048950">
    <property type="entry name" value="Ppx_GppA_C"/>
</dbReference>
<dbReference type="SUPFAM" id="SSF109604">
    <property type="entry name" value="HD-domain/PDEase-like"/>
    <property type="match status" value="1"/>
</dbReference>
<dbReference type="KEGG" id="fes:HER31_09135"/>
<evidence type="ECO:0000259" key="2">
    <source>
        <dbReference type="Pfam" id="PF02541"/>
    </source>
</evidence>
<accession>A0A6H1UEK9</accession>
<proteinExistence type="predicted"/>
<dbReference type="PANTHER" id="PTHR30005:SF14">
    <property type="entry name" value="EXOPOLYPHOSPHATASE"/>
    <property type="match status" value="1"/>
</dbReference>
<organism evidence="4 5">
    <name type="scientific">Ferrimonas lipolytica</name>
    <dbReference type="NCBI Taxonomy" id="2724191"/>
    <lineage>
        <taxon>Bacteria</taxon>
        <taxon>Pseudomonadati</taxon>
        <taxon>Pseudomonadota</taxon>
        <taxon>Gammaproteobacteria</taxon>
        <taxon>Alteromonadales</taxon>
        <taxon>Ferrimonadaceae</taxon>
        <taxon>Ferrimonas</taxon>
    </lineage>
</organism>
<dbReference type="PANTHER" id="PTHR30005">
    <property type="entry name" value="EXOPOLYPHOSPHATASE"/>
    <property type="match status" value="1"/>
</dbReference>
<dbReference type="Gene3D" id="3.30.420.150">
    <property type="entry name" value="Exopolyphosphatase. Domain 2"/>
    <property type="match status" value="1"/>
</dbReference>
<dbReference type="FunFam" id="3.30.420.40:FF:000023">
    <property type="entry name" value="Guanosine-5'-triphosphate,3'-diphosphate pyrophosphatase"/>
    <property type="match status" value="1"/>
</dbReference>
<dbReference type="GO" id="GO:0004309">
    <property type="term" value="F:exopolyphosphatase activity"/>
    <property type="evidence" value="ECO:0007669"/>
    <property type="project" value="TreeGrafter"/>
</dbReference>
<dbReference type="InterPro" id="IPR003695">
    <property type="entry name" value="Ppx_GppA_N"/>
</dbReference>
<dbReference type="GO" id="GO:0006798">
    <property type="term" value="P:polyphosphate catabolic process"/>
    <property type="evidence" value="ECO:0007669"/>
    <property type="project" value="TreeGrafter"/>
</dbReference>
<dbReference type="InterPro" id="IPR050273">
    <property type="entry name" value="GppA/Ppx_hydrolase"/>
</dbReference>
<gene>
    <name evidence="4" type="ORF">HER31_09135</name>
</gene>
<dbReference type="Gene3D" id="3.30.420.40">
    <property type="match status" value="1"/>
</dbReference>
<dbReference type="AlphaFoldDB" id="A0A6H1UEK9"/>
<sequence length="490" mass="54971">MPHARIGDTIAAIDLGSNSFHLAIARVLENRVQMLHRVKHRVQLAEGMDSNGNLAEAAIQRGLDCIGLFAQHLETSQIEQVRVVATYALRRAPNRKAFIKKASKLLNTQVEVIAGSEEARLIFQGVAQAMELKGHSLTIDIGGGSTELIVGKGRSALLMESLDMGCVSFHDRYFSDKLSRKQFDKAIVAAQQQLEPLLERYLKHGWQQIIGCSGTIKALCSVCNDSDLTVPLTLTQLKQLQRELINDPQLPALTELGESRRKVIPAGLAILIACFRSLNLTEISFCSAALREGVIVEMSGDQDHNSVCRETVAAMERLHHVDTQHGELVAKTAQQLFSTSPYHKRQHQLLLKWAARLLEVGLSMNFRGMHRHTGYILDHSNLPGFTVEQQQVLGWLGRFQRKRLDECSELDLQLIDGDTLRHMLVSLRLAAIWHLGRRNQELQPSLSWHRSKLVVSLPEGQEFDTLLLADLEQEQQRLTAIDWKLELLTT</sequence>
<dbReference type="RefSeq" id="WP_168660291.1">
    <property type="nucleotide sequence ID" value="NZ_CP051180.1"/>
</dbReference>
<evidence type="ECO:0000313" key="5">
    <source>
        <dbReference type="Proteomes" id="UP000501602"/>
    </source>
</evidence>
<reference evidence="4 5" key="1">
    <citation type="submission" date="2020-04" db="EMBL/GenBank/DDBJ databases">
        <title>Ferrimonas sp. S7 isolated from sea water.</title>
        <authorList>
            <person name="Bae S.S."/>
            <person name="Baek K."/>
        </authorList>
    </citation>
    <scope>NUCLEOTIDE SEQUENCE [LARGE SCALE GENOMIC DNA]</scope>
    <source>
        <strain evidence="4 5">S7</strain>
    </source>
</reference>
<protein>
    <submittedName>
        <fullName evidence="4">Ppx/GppA family phosphatase</fullName>
    </submittedName>
</protein>
<keyword evidence="1" id="KW-0378">Hydrolase</keyword>
<dbReference type="EMBL" id="CP051180">
    <property type="protein sequence ID" value="QIZ77030.1"/>
    <property type="molecule type" value="Genomic_DNA"/>
</dbReference>
<dbReference type="Proteomes" id="UP000501602">
    <property type="component" value="Chromosome"/>
</dbReference>
<dbReference type="Pfam" id="PF02541">
    <property type="entry name" value="Ppx-GppA"/>
    <property type="match status" value="1"/>
</dbReference>
<evidence type="ECO:0000313" key="4">
    <source>
        <dbReference type="EMBL" id="QIZ77030.1"/>
    </source>
</evidence>
<dbReference type="InterPro" id="IPR030673">
    <property type="entry name" value="PyroPPase_GppA_Ppx"/>
</dbReference>
<dbReference type="SUPFAM" id="SSF53067">
    <property type="entry name" value="Actin-like ATPase domain"/>
    <property type="match status" value="2"/>
</dbReference>
<dbReference type="InterPro" id="IPR043129">
    <property type="entry name" value="ATPase_NBD"/>
</dbReference>
<evidence type="ECO:0000259" key="3">
    <source>
        <dbReference type="Pfam" id="PF21447"/>
    </source>
</evidence>